<accession>A0A397J736</accession>
<reference evidence="1 2" key="1">
    <citation type="submission" date="2018-08" db="EMBL/GenBank/DDBJ databases">
        <title>Genome and evolution of the arbuscular mycorrhizal fungus Diversispora epigaea (formerly Glomus versiforme) and its bacterial endosymbionts.</title>
        <authorList>
            <person name="Sun X."/>
            <person name="Fei Z."/>
            <person name="Harrison M."/>
        </authorList>
    </citation>
    <scope>NUCLEOTIDE SEQUENCE [LARGE SCALE GENOMIC DNA]</scope>
    <source>
        <strain evidence="1 2">IT104</strain>
    </source>
</reference>
<dbReference type="AlphaFoldDB" id="A0A397J736"/>
<dbReference type="Proteomes" id="UP000266861">
    <property type="component" value="Unassembled WGS sequence"/>
</dbReference>
<dbReference type="Gene3D" id="3.40.960.10">
    <property type="entry name" value="VSR Endonuclease"/>
    <property type="match status" value="1"/>
</dbReference>
<evidence type="ECO:0008006" key="3">
    <source>
        <dbReference type="Google" id="ProtNLM"/>
    </source>
</evidence>
<dbReference type="EMBL" id="PQFF01000081">
    <property type="protein sequence ID" value="RHZ84175.1"/>
    <property type="molecule type" value="Genomic_DNA"/>
</dbReference>
<protein>
    <recommendedName>
        <fullName evidence="3">Zinc-ribbon domain-containing protein</fullName>
    </recommendedName>
</protein>
<sequence>MTKLSIDIACKIAEEREGKCLSTEYIRARNHLQWQCKNGHKCKTPMQWKCEKGHQWFARMDSIRNHNTWCLKCRHHSIETAKEIAYNRNGHIWIAHLNSIKDCNNWCPYCRGFNKTIKDMHKLAQKRNGKCLSEKYEGHIWITTPNCILKNHWCPYCFYKHENLCRKIVTNLLGKPSEIRRPDFLKTDKYPKGLELDIYYPQYGFAIEVQGIQHECQTDFFHQNLEEFKNQLIRDQDKKELCDENDIALILIK</sequence>
<comment type="caution">
    <text evidence="1">The sequence shown here is derived from an EMBL/GenBank/DDBJ whole genome shotgun (WGS) entry which is preliminary data.</text>
</comment>
<gene>
    <name evidence="1" type="ORF">Glove_85g29</name>
</gene>
<evidence type="ECO:0000313" key="1">
    <source>
        <dbReference type="EMBL" id="RHZ84175.1"/>
    </source>
</evidence>
<dbReference type="OrthoDB" id="2419021at2759"/>
<proteinExistence type="predicted"/>
<organism evidence="1 2">
    <name type="scientific">Diversispora epigaea</name>
    <dbReference type="NCBI Taxonomy" id="1348612"/>
    <lineage>
        <taxon>Eukaryota</taxon>
        <taxon>Fungi</taxon>
        <taxon>Fungi incertae sedis</taxon>
        <taxon>Mucoromycota</taxon>
        <taxon>Glomeromycotina</taxon>
        <taxon>Glomeromycetes</taxon>
        <taxon>Diversisporales</taxon>
        <taxon>Diversisporaceae</taxon>
        <taxon>Diversispora</taxon>
    </lineage>
</organism>
<evidence type="ECO:0000313" key="2">
    <source>
        <dbReference type="Proteomes" id="UP000266861"/>
    </source>
</evidence>
<keyword evidence="2" id="KW-1185">Reference proteome</keyword>
<name>A0A397J736_9GLOM</name>